<dbReference type="Proteomes" id="UP001239111">
    <property type="component" value="Chromosome 4"/>
</dbReference>
<evidence type="ECO:0000313" key="2">
    <source>
        <dbReference type="Proteomes" id="UP001239111"/>
    </source>
</evidence>
<proteinExistence type="predicted"/>
<comment type="caution">
    <text evidence="1">The sequence shown here is derived from an EMBL/GenBank/DDBJ whole genome shotgun (WGS) entry which is preliminary data.</text>
</comment>
<name>A0ACC2N7G9_9HYME</name>
<dbReference type="EMBL" id="CM056744">
    <property type="protein sequence ID" value="KAJ8667012.1"/>
    <property type="molecule type" value="Genomic_DNA"/>
</dbReference>
<organism evidence="1 2">
    <name type="scientific">Eretmocerus hayati</name>
    <dbReference type="NCBI Taxonomy" id="131215"/>
    <lineage>
        <taxon>Eukaryota</taxon>
        <taxon>Metazoa</taxon>
        <taxon>Ecdysozoa</taxon>
        <taxon>Arthropoda</taxon>
        <taxon>Hexapoda</taxon>
        <taxon>Insecta</taxon>
        <taxon>Pterygota</taxon>
        <taxon>Neoptera</taxon>
        <taxon>Endopterygota</taxon>
        <taxon>Hymenoptera</taxon>
        <taxon>Apocrita</taxon>
        <taxon>Proctotrupomorpha</taxon>
        <taxon>Chalcidoidea</taxon>
        <taxon>Aphelinidae</taxon>
        <taxon>Aphelininae</taxon>
        <taxon>Eretmocerus</taxon>
    </lineage>
</organism>
<accession>A0ACC2N7G9</accession>
<reference evidence="1" key="1">
    <citation type="submission" date="2023-04" db="EMBL/GenBank/DDBJ databases">
        <title>A chromosome-level genome assembly of the parasitoid wasp Eretmocerus hayati.</title>
        <authorList>
            <person name="Zhong Y."/>
            <person name="Liu S."/>
            <person name="Liu Y."/>
        </authorList>
    </citation>
    <scope>NUCLEOTIDE SEQUENCE</scope>
    <source>
        <strain evidence="1">ZJU_SS_LIU_2023</strain>
    </source>
</reference>
<evidence type="ECO:0000313" key="1">
    <source>
        <dbReference type="EMBL" id="KAJ8667012.1"/>
    </source>
</evidence>
<sequence>MFSKPNPKSALLSDAQEEEKLDGAHSTAKPNHSDRPQAANVEIFPSSETHIPASPGFPTNSLSRTEVTFPYYDDCILSSSPSSPQGAAAAPEVFESTPDGSTDSRSLLEKASAPVNENPRRSQSDSSTKRSLNNTASPHGAAKRSKFEFASFTRENVPVPAKKESSQGPTGSKENSLHSELYRLEVTGDDTHALRTPDKSIKGAIGPIASSVVFHRCPTMPRLVDLSLNASPTKRIDRRPGRWLLGAPEGW</sequence>
<protein>
    <submittedName>
        <fullName evidence="1">Uncharacterized protein</fullName>
    </submittedName>
</protein>
<gene>
    <name evidence="1" type="ORF">QAD02_008674</name>
</gene>
<keyword evidence="2" id="KW-1185">Reference proteome</keyword>